<keyword evidence="1" id="KW-0472">Membrane</keyword>
<dbReference type="EMBL" id="QNUG01000044">
    <property type="protein sequence ID" value="REC67380.1"/>
    <property type="molecule type" value="Genomic_DNA"/>
</dbReference>
<accession>A0A3D9CNS2</accession>
<evidence type="ECO:0000256" key="1">
    <source>
        <dbReference type="SAM" id="Phobius"/>
    </source>
</evidence>
<dbReference type="Proteomes" id="UP000256326">
    <property type="component" value="Unassembled WGS sequence"/>
</dbReference>
<gene>
    <name evidence="2" type="ORF">DRF58_15290</name>
</gene>
<reference evidence="2 3" key="1">
    <citation type="journal article" date="2006" name="Int. J. Syst. Evol. Microbiol.">
        <title>Chryseobacterium hispanicum sp. nov., isolated from the drinking water distribution system of Sevilla, Spain.</title>
        <authorList>
            <person name="Gallego V."/>
            <person name="Garcia M.T."/>
            <person name="Ventosa A."/>
        </authorList>
    </citation>
    <scope>NUCLEOTIDE SEQUENCE [LARGE SCALE GENOMIC DNA]</scope>
    <source>
        <strain evidence="2 3">KCTC 22104</strain>
    </source>
</reference>
<organism evidence="2 3">
    <name type="scientific">Epilithonimonas hispanica</name>
    <dbReference type="NCBI Taxonomy" id="358687"/>
    <lineage>
        <taxon>Bacteria</taxon>
        <taxon>Pseudomonadati</taxon>
        <taxon>Bacteroidota</taxon>
        <taxon>Flavobacteriia</taxon>
        <taxon>Flavobacteriales</taxon>
        <taxon>Weeksellaceae</taxon>
        <taxon>Chryseobacterium group</taxon>
        <taxon>Epilithonimonas</taxon>
    </lineage>
</organism>
<evidence type="ECO:0000313" key="3">
    <source>
        <dbReference type="Proteomes" id="UP000256326"/>
    </source>
</evidence>
<proteinExistence type="predicted"/>
<feature type="transmembrane region" description="Helical" evidence="1">
    <location>
        <begin position="6"/>
        <end position="23"/>
    </location>
</feature>
<keyword evidence="3" id="KW-1185">Reference proteome</keyword>
<protein>
    <submittedName>
        <fullName evidence="2">Uncharacterized protein</fullName>
    </submittedName>
</protein>
<feature type="transmembrane region" description="Helical" evidence="1">
    <location>
        <begin position="43"/>
        <end position="61"/>
    </location>
</feature>
<name>A0A3D9CNS2_9FLAO</name>
<sequence length="62" mass="7468">MINSDYEYVLVLLVPVFILYLILKREKEKRKTENNPMNEGRIIQTYVLIFGLIGLILYFIFR</sequence>
<keyword evidence="1" id="KW-0812">Transmembrane</keyword>
<evidence type="ECO:0000313" key="2">
    <source>
        <dbReference type="EMBL" id="REC67380.1"/>
    </source>
</evidence>
<dbReference type="AlphaFoldDB" id="A0A3D9CNS2"/>
<keyword evidence="1" id="KW-1133">Transmembrane helix</keyword>
<dbReference type="RefSeq" id="WP_116036681.1">
    <property type="nucleotide sequence ID" value="NZ_JBHLVV010000054.1"/>
</dbReference>
<comment type="caution">
    <text evidence="2">The sequence shown here is derived from an EMBL/GenBank/DDBJ whole genome shotgun (WGS) entry which is preliminary data.</text>
</comment>